<feature type="compositionally biased region" description="Acidic residues" evidence="1">
    <location>
        <begin position="220"/>
        <end position="234"/>
    </location>
</feature>
<evidence type="ECO:0000313" key="2">
    <source>
        <dbReference type="EnsemblMetazoa" id="GPAI042418-PA"/>
    </source>
</evidence>
<evidence type="ECO:0000256" key="1">
    <source>
        <dbReference type="SAM" id="MobiDB-lite"/>
    </source>
</evidence>
<feature type="region of interest" description="Disordered" evidence="1">
    <location>
        <begin position="220"/>
        <end position="276"/>
    </location>
</feature>
<accession>A0A1B0ADQ6</accession>
<reference evidence="2" key="2">
    <citation type="submission" date="2020-05" db="UniProtKB">
        <authorList>
            <consortium name="EnsemblMetazoa"/>
        </authorList>
    </citation>
    <scope>IDENTIFICATION</scope>
    <source>
        <strain evidence="2">IAEA</strain>
    </source>
</reference>
<proteinExistence type="predicted"/>
<sequence length="558" mass="63399">MEPLIKYESCDDFYEASPQNPAEENQTENRINNGKRDFEEIQHRLPSGQCQQQEQRHLGPMSSTISNDFDLFAIHQPQIPVLEYPSNANDATPPPKKYRRGEGNILFNAPFFQLLDDLHLVAHKGPISARCYSCGIVVRGSKNVSSNFIKHMKRAHPEINKMYDTYKIHRIRTGVIPNLPGGNQTKKISLPKTAVSNNGELLENHSSAFDASIFLEASEIQEEEGNSEISEPDAETMPNSSENGELYDSSKESVPQKLASFTQPHSASSADDCSVKERETNAIDLSQKTLYLIGEMMNEKLKEFVTQNEFKNLSKVVEEAMGKKQTPTADLNTTSITDLRKEIDLLKTESKTLNLLVKQLQASKHKMHCELYAMERSLNQRKILIKNLRILDTSQPQQAVETLLQQRLGLEGIPLLNVTVLPSTSKTNTSNTTKETVLLELKHEKDSSKIFAQSYKLKNSGIFIEPELSVFQRKRREKLLVLRKELLRRKPDLKVMVRNATLLVNGQNFYWCDIQGLCHATNHTDTLHINATEYLKSLTGIDLNEFINILQNYDVQMR</sequence>
<protein>
    <recommendedName>
        <fullName evidence="4">BED-type domain-containing protein</fullName>
    </recommendedName>
</protein>
<dbReference type="EnsemblMetazoa" id="GPAI042418-RA">
    <property type="protein sequence ID" value="GPAI042418-PA"/>
    <property type="gene ID" value="GPAI042418"/>
</dbReference>
<feature type="compositionally biased region" description="Polar residues" evidence="1">
    <location>
        <begin position="17"/>
        <end position="32"/>
    </location>
</feature>
<evidence type="ECO:0000313" key="3">
    <source>
        <dbReference type="Proteomes" id="UP000092445"/>
    </source>
</evidence>
<keyword evidence="3" id="KW-1185">Reference proteome</keyword>
<dbReference type="VEuPathDB" id="VectorBase:GPAI042418"/>
<evidence type="ECO:0008006" key="4">
    <source>
        <dbReference type="Google" id="ProtNLM"/>
    </source>
</evidence>
<name>A0A1B0ADQ6_GLOPL</name>
<organism evidence="2 3">
    <name type="scientific">Glossina pallidipes</name>
    <name type="common">Tsetse fly</name>
    <dbReference type="NCBI Taxonomy" id="7398"/>
    <lineage>
        <taxon>Eukaryota</taxon>
        <taxon>Metazoa</taxon>
        <taxon>Ecdysozoa</taxon>
        <taxon>Arthropoda</taxon>
        <taxon>Hexapoda</taxon>
        <taxon>Insecta</taxon>
        <taxon>Pterygota</taxon>
        <taxon>Neoptera</taxon>
        <taxon>Endopterygota</taxon>
        <taxon>Diptera</taxon>
        <taxon>Brachycera</taxon>
        <taxon>Muscomorpha</taxon>
        <taxon>Hippoboscoidea</taxon>
        <taxon>Glossinidae</taxon>
        <taxon>Glossina</taxon>
    </lineage>
</organism>
<reference evidence="3" key="1">
    <citation type="submission" date="2014-03" db="EMBL/GenBank/DDBJ databases">
        <authorList>
            <person name="Aksoy S."/>
            <person name="Warren W."/>
            <person name="Wilson R.K."/>
        </authorList>
    </citation>
    <scope>NUCLEOTIDE SEQUENCE [LARGE SCALE GENOMIC DNA]</scope>
    <source>
        <strain evidence="3">IAEA</strain>
    </source>
</reference>
<dbReference type="AlphaFoldDB" id="A0A1B0ADQ6"/>
<dbReference type="Proteomes" id="UP000092445">
    <property type="component" value="Unassembled WGS sequence"/>
</dbReference>
<feature type="region of interest" description="Disordered" evidence="1">
    <location>
        <begin position="8"/>
        <end position="35"/>
    </location>
</feature>
<feature type="compositionally biased region" description="Polar residues" evidence="1">
    <location>
        <begin position="259"/>
        <end position="271"/>
    </location>
</feature>